<dbReference type="Proteomes" id="UP000008561">
    <property type="component" value="Chromosome"/>
</dbReference>
<dbReference type="HOGENOM" id="CLU_1591883_0_0_7"/>
<reference evidence="3 4" key="1">
    <citation type="submission" date="2007-10" db="EMBL/GenBank/DDBJ databases">
        <title>Complete sequence of Desulfococcus oleovorans Hxd3.</title>
        <authorList>
            <consortium name="US DOE Joint Genome Institute"/>
            <person name="Copeland A."/>
            <person name="Lucas S."/>
            <person name="Lapidus A."/>
            <person name="Barry K."/>
            <person name="Glavina del Rio T."/>
            <person name="Dalin E."/>
            <person name="Tice H."/>
            <person name="Pitluck S."/>
            <person name="Kiss H."/>
            <person name="Brettin T."/>
            <person name="Bruce D."/>
            <person name="Detter J.C."/>
            <person name="Han C."/>
            <person name="Schmutz J."/>
            <person name="Larimer F."/>
            <person name="Land M."/>
            <person name="Hauser L."/>
            <person name="Kyrpides N."/>
            <person name="Kim E."/>
            <person name="Wawrik B."/>
            <person name="Richardson P."/>
        </authorList>
    </citation>
    <scope>NUCLEOTIDE SEQUENCE [LARGE SCALE GENOMIC DNA]</scope>
    <source>
        <strain evidence="4">DSM 6200 / JCM 39069 / Hxd3</strain>
    </source>
</reference>
<dbReference type="SUPFAM" id="SSF141371">
    <property type="entry name" value="PilZ domain-like"/>
    <property type="match status" value="1"/>
</dbReference>
<feature type="compositionally biased region" description="Polar residues" evidence="1">
    <location>
        <begin position="1"/>
        <end position="17"/>
    </location>
</feature>
<feature type="region of interest" description="Disordered" evidence="1">
    <location>
        <begin position="1"/>
        <end position="96"/>
    </location>
</feature>
<evidence type="ECO:0000313" key="3">
    <source>
        <dbReference type="EMBL" id="ABW66693.1"/>
    </source>
</evidence>
<dbReference type="Pfam" id="PF07238">
    <property type="entry name" value="PilZ"/>
    <property type="match status" value="1"/>
</dbReference>
<feature type="compositionally biased region" description="Basic residues" evidence="1">
    <location>
        <begin position="37"/>
        <end position="47"/>
    </location>
</feature>
<evidence type="ECO:0000256" key="1">
    <source>
        <dbReference type="SAM" id="MobiDB-lite"/>
    </source>
</evidence>
<evidence type="ECO:0000313" key="4">
    <source>
        <dbReference type="Proteomes" id="UP000008561"/>
    </source>
</evidence>
<gene>
    <name evidence="3" type="ordered locus">Dole_0883</name>
</gene>
<dbReference type="EMBL" id="CP000859">
    <property type="protein sequence ID" value="ABW66693.1"/>
    <property type="molecule type" value="Genomic_DNA"/>
</dbReference>
<dbReference type="AlphaFoldDB" id="A8ZVY4"/>
<sequence>MAPNPLLNTTELPMTTSDKPKARPAATQGGKTAGPKQKARPGGKIKKQQPGTSAKPRKAPSAEKPAPAAASKPQAPEATDKRQHPRKPLRLNVSVTRGEVSGTSMARDISLGGLFLETIEEMAPGQVLQLSIPFTNQDRQIKVKGKVVRMTEDGVGVEFDIYSIDIE</sequence>
<organism evidence="3 4">
    <name type="scientific">Desulfosudis oleivorans (strain DSM 6200 / JCM 39069 / Hxd3)</name>
    <name type="common">Desulfococcus oleovorans</name>
    <dbReference type="NCBI Taxonomy" id="96561"/>
    <lineage>
        <taxon>Bacteria</taxon>
        <taxon>Pseudomonadati</taxon>
        <taxon>Thermodesulfobacteriota</taxon>
        <taxon>Desulfobacteria</taxon>
        <taxon>Desulfobacterales</taxon>
        <taxon>Desulfosudaceae</taxon>
        <taxon>Desulfosudis</taxon>
    </lineage>
</organism>
<protein>
    <submittedName>
        <fullName evidence="3">Type IV pilus assembly PilZ</fullName>
    </submittedName>
</protein>
<dbReference type="KEGG" id="dol:Dole_0883"/>
<feature type="compositionally biased region" description="Low complexity" evidence="1">
    <location>
        <begin position="62"/>
        <end position="77"/>
    </location>
</feature>
<accession>A8ZVY4</accession>
<keyword evidence="4" id="KW-1185">Reference proteome</keyword>
<dbReference type="Gene3D" id="2.40.10.220">
    <property type="entry name" value="predicted glycosyltransferase like domains"/>
    <property type="match status" value="1"/>
</dbReference>
<dbReference type="GO" id="GO:0035438">
    <property type="term" value="F:cyclic-di-GMP binding"/>
    <property type="evidence" value="ECO:0007669"/>
    <property type="project" value="InterPro"/>
</dbReference>
<name>A8ZVY4_DESOH</name>
<dbReference type="InterPro" id="IPR009875">
    <property type="entry name" value="PilZ_domain"/>
</dbReference>
<proteinExistence type="predicted"/>
<feature type="domain" description="PilZ" evidence="2">
    <location>
        <begin position="80"/>
        <end position="160"/>
    </location>
</feature>
<evidence type="ECO:0000259" key="2">
    <source>
        <dbReference type="Pfam" id="PF07238"/>
    </source>
</evidence>
<dbReference type="STRING" id="96561.Dole_0883"/>